<reference evidence="3 4" key="1">
    <citation type="submission" date="2020-10" db="EMBL/GenBank/DDBJ databases">
        <title>Phylogeny of dyella-like bacteria.</title>
        <authorList>
            <person name="Fu J."/>
        </authorList>
    </citation>
    <scope>NUCLEOTIDE SEQUENCE [LARGE SCALE GENOMIC DNA]</scope>
    <source>
        <strain evidence="3 4">BB4</strain>
    </source>
</reference>
<dbReference type="Proteomes" id="UP001620408">
    <property type="component" value="Unassembled WGS sequence"/>
</dbReference>
<protein>
    <submittedName>
        <fullName evidence="3">Uncharacterized protein</fullName>
    </submittedName>
</protein>
<organism evidence="3 4">
    <name type="scientific">Dyella koreensis</name>
    <dbReference type="NCBI Taxonomy" id="311235"/>
    <lineage>
        <taxon>Bacteria</taxon>
        <taxon>Pseudomonadati</taxon>
        <taxon>Pseudomonadota</taxon>
        <taxon>Gammaproteobacteria</taxon>
        <taxon>Lysobacterales</taxon>
        <taxon>Rhodanobacteraceae</taxon>
        <taxon>Dyella</taxon>
    </lineage>
</organism>
<proteinExistence type="predicted"/>
<gene>
    <name evidence="3" type="ORF">ISS97_04815</name>
</gene>
<evidence type="ECO:0000256" key="2">
    <source>
        <dbReference type="SAM" id="SignalP"/>
    </source>
</evidence>
<comment type="caution">
    <text evidence="3">The sequence shown here is derived from an EMBL/GenBank/DDBJ whole genome shotgun (WGS) entry which is preliminary data.</text>
</comment>
<dbReference type="RefSeq" id="WP_379985937.1">
    <property type="nucleotide sequence ID" value="NZ_JADIKD010000007.1"/>
</dbReference>
<accession>A0ABW8K0Y7</accession>
<feature type="region of interest" description="Disordered" evidence="1">
    <location>
        <begin position="155"/>
        <end position="184"/>
    </location>
</feature>
<dbReference type="EMBL" id="JADIKD010000007">
    <property type="protein sequence ID" value="MFK2916574.1"/>
    <property type="molecule type" value="Genomic_DNA"/>
</dbReference>
<evidence type="ECO:0000313" key="4">
    <source>
        <dbReference type="Proteomes" id="UP001620408"/>
    </source>
</evidence>
<feature type="chain" id="PRO_5046245340" evidence="2">
    <location>
        <begin position="23"/>
        <end position="184"/>
    </location>
</feature>
<name>A0ABW8K0Y7_9GAMM</name>
<feature type="signal peptide" evidence="2">
    <location>
        <begin position="1"/>
        <end position="22"/>
    </location>
</feature>
<evidence type="ECO:0000313" key="3">
    <source>
        <dbReference type="EMBL" id="MFK2916574.1"/>
    </source>
</evidence>
<keyword evidence="4" id="KW-1185">Reference proteome</keyword>
<sequence>MKRFHAFVLVGVLSVTAGAAMASSGSLSPFPPKVVPVLVQVNSQGKVTGASPAIELSPVVRRLLDKNLDEMITKPAYDHGKPVASQFVINLALKATPRQEGNYDAQFAYVSAVPVPIGQWHWVNLDGRRLALAGPNNQFPMGHMRFNNDRGYQPANFGGYQHGSMPNVQGASHGASSSAPSTGK</sequence>
<feature type="compositionally biased region" description="Low complexity" evidence="1">
    <location>
        <begin position="170"/>
        <end position="184"/>
    </location>
</feature>
<keyword evidence="2" id="KW-0732">Signal</keyword>
<evidence type="ECO:0000256" key="1">
    <source>
        <dbReference type="SAM" id="MobiDB-lite"/>
    </source>
</evidence>